<evidence type="ECO:0000313" key="2">
    <source>
        <dbReference type="Proteomes" id="UP000239759"/>
    </source>
</evidence>
<proteinExistence type="predicted"/>
<dbReference type="RefSeq" id="WP_104030353.1">
    <property type="nucleotide sequence ID" value="NZ_PRKQ01000001.1"/>
</dbReference>
<reference evidence="1 2" key="1">
    <citation type="submission" date="2018-02" db="EMBL/GenBank/DDBJ databases">
        <title>Comparative analysis of genomes of three Brevibacillus laterosporus strains producers of potent antimicrobials isolated from silage.</title>
        <authorList>
            <person name="Kojic M."/>
            <person name="Miljkovic M."/>
            <person name="Studholme D."/>
            <person name="Filipic B."/>
        </authorList>
    </citation>
    <scope>NUCLEOTIDE SEQUENCE [LARGE SCALE GENOMIC DNA]</scope>
    <source>
        <strain evidence="1 2">BGSP11</strain>
    </source>
</reference>
<dbReference type="AlphaFoldDB" id="A0AAP8QGU2"/>
<accession>A0AAP8QGU2</accession>
<gene>
    <name evidence="1" type="ORF">C4A77_00775</name>
</gene>
<sequence>MFRIVNAFAYDKNGDPIDNIKRVIVKPNNNDSGAKVKVVIKANSEIRNIINNSLSENKTPILNWIIGNLEGLNKRVELRNVHLIIDRQLPSESGLSDELMMLRGVADNHSFVD</sequence>
<organism evidence="1 2">
    <name type="scientific">Brevibacillus laterosporus</name>
    <name type="common">Bacillus laterosporus</name>
    <dbReference type="NCBI Taxonomy" id="1465"/>
    <lineage>
        <taxon>Bacteria</taxon>
        <taxon>Bacillati</taxon>
        <taxon>Bacillota</taxon>
        <taxon>Bacilli</taxon>
        <taxon>Bacillales</taxon>
        <taxon>Paenibacillaceae</taxon>
        <taxon>Brevibacillus</taxon>
    </lineage>
</organism>
<dbReference type="Proteomes" id="UP000239759">
    <property type="component" value="Unassembled WGS sequence"/>
</dbReference>
<dbReference type="EMBL" id="PRKQ01000001">
    <property type="protein sequence ID" value="PPB12952.1"/>
    <property type="molecule type" value="Genomic_DNA"/>
</dbReference>
<comment type="caution">
    <text evidence="1">The sequence shown here is derived from an EMBL/GenBank/DDBJ whole genome shotgun (WGS) entry which is preliminary data.</text>
</comment>
<name>A0AAP8QGU2_BRELA</name>
<evidence type="ECO:0000313" key="1">
    <source>
        <dbReference type="EMBL" id="PPB12952.1"/>
    </source>
</evidence>
<protein>
    <submittedName>
        <fullName evidence="1">Uncharacterized protein</fullName>
    </submittedName>
</protein>